<keyword evidence="1" id="KW-0560">Oxidoreductase</keyword>
<proteinExistence type="predicted"/>
<feature type="domain" description="NADP-dependent oxidoreductase" evidence="2">
    <location>
        <begin position="70"/>
        <end position="360"/>
    </location>
</feature>
<dbReference type="STRING" id="37360.A0A0G4INM4"/>
<dbReference type="InterPro" id="IPR020471">
    <property type="entry name" value="AKR"/>
</dbReference>
<keyword evidence="5" id="KW-1185">Reference proteome</keyword>
<dbReference type="SUPFAM" id="SSF51430">
    <property type="entry name" value="NAD(P)-linked oxidoreductase"/>
    <property type="match status" value="1"/>
</dbReference>
<keyword evidence="4" id="KW-0496">Mitochondrion</keyword>
<dbReference type="PANTHER" id="PTHR43364">
    <property type="entry name" value="NADH-SPECIFIC METHYLGLYOXAL REDUCTASE-RELATED"/>
    <property type="match status" value="1"/>
</dbReference>
<organism evidence="3 5">
    <name type="scientific">Plasmodiophora brassicae</name>
    <name type="common">Clubroot disease agent</name>
    <dbReference type="NCBI Taxonomy" id="37360"/>
    <lineage>
        <taxon>Eukaryota</taxon>
        <taxon>Sar</taxon>
        <taxon>Rhizaria</taxon>
        <taxon>Endomyxa</taxon>
        <taxon>Phytomyxea</taxon>
        <taxon>Plasmodiophorida</taxon>
        <taxon>Plasmodiophoridae</taxon>
        <taxon>Plasmodiophora</taxon>
    </lineage>
</organism>
<name>A0A0G4INM4_PLABS</name>
<dbReference type="EMBL" id="OVEO01000015">
    <property type="protein sequence ID" value="SPR00678.1"/>
    <property type="molecule type" value="Genomic_DNA"/>
</dbReference>
<dbReference type="Proteomes" id="UP000039324">
    <property type="component" value="Unassembled WGS sequence"/>
</dbReference>
<evidence type="ECO:0000313" key="5">
    <source>
        <dbReference type="Proteomes" id="UP000039324"/>
    </source>
</evidence>
<dbReference type="PRINTS" id="PR00069">
    <property type="entry name" value="ALDKETRDTASE"/>
</dbReference>
<dbReference type="PROSITE" id="PS00062">
    <property type="entry name" value="ALDOKETO_REDUCTASE_2"/>
    <property type="match status" value="1"/>
</dbReference>
<dbReference type="EMBL" id="CDSF01000076">
    <property type="protein sequence ID" value="CEO96784.1"/>
    <property type="molecule type" value="Genomic_DNA"/>
</dbReference>
<dbReference type="Pfam" id="PF00248">
    <property type="entry name" value="Aldo_ket_red"/>
    <property type="match status" value="1"/>
</dbReference>
<dbReference type="InterPro" id="IPR050523">
    <property type="entry name" value="AKR_Detox_Biosynth"/>
</dbReference>
<dbReference type="OrthoDB" id="37537at2759"/>
<reference evidence="4 6" key="2">
    <citation type="submission" date="2018-03" db="EMBL/GenBank/DDBJ databases">
        <authorList>
            <person name="Fogelqvist J."/>
        </authorList>
    </citation>
    <scope>NUCLEOTIDE SEQUENCE [LARGE SCALE GENOMIC DNA]</scope>
</reference>
<dbReference type="PANTHER" id="PTHR43364:SF4">
    <property type="entry name" value="NAD(P)-LINKED OXIDOREDUCTASE SUPERFAMILY PROTEIN"/>
    <property type="match status" value="1"/>
</dbReference>
<evidence type="ECO:0000313" key="6">
    <source>
        <dbReference type="Proteomes" id="UP000290189"/>
    </source>
</evidence>
<protein>
    <recommendedName>
        <fullName evidence="2">NADP-dependent oxidoreductase domain-containing protein</fullName>
    </recommendedName>
</protein>
<accession>A0A0G4INM4</accession>
<dbReference type="OMA" id="FAMEDIA"/>
<dbReference type="InterPro" id="IPR018170">
    <property type="entry name" value="Aldo/ket_reductase_CS"/>
</dbReference>
<evidence type="ECO:0000313" key="3">
    <source>
        <dbReference type="EMBL" id="CEO96784.1"/>
    </source>
</evidence>
<reference evidence="3 5" key="1">
    <citation type="submission" date="2015-02" db="EMBL/GenBank/DDBJ databases">
        <authorList>
            <person name="Chooi Y.-H."/>
        </authorList>
    </citation>
    <scope>NUCLEOTIDE SEQUENCE [LARGE SCALE GENOMIC DNA]</scope>
    <source>
        <strain evidence="3">E3</strain>
    </source>
</reference>
<evidence type="ECO:0000259" key="2">
    <source>
        <dbReference type="Pfam" id="PF00248"/>
    </source>
</evidence>
<dbReference type="CDD" id="cd19093">
    <property type="entry name" value="AKR_AtPLR-like"/>
    <property type="match status" value="1"/>
</dbReference>
<sequence length="372" mass="40823">MAGFTTVPTWPLMMRARVWIVAPGRRYAGRLLSSQAEVAEPHATEPLTSIRIPTASTKVVLADTVDIAPVAVGCWSWGDRPTWKWTPESEADDMDAFRTAIRSGINLFDTAEKYGNGESERLLGRFIARDKVRDKVAIATKFLPLPGKTNYSEVLLDALKNSLQRLGVDFVELYQVHGPIHQVSLNTIADALAEAVRQGWTKTVGVSNYSVEEMMTVYERLRDEHGIQLATNQVEFSLTRTLPLENGMVDACRDAGIVLLAYSPLGMGRLTGKYSASNPPPSGRRFSDYKMEELEPLLDTMRRIAQHHAVPVPAVALNWVMSKGAVPVAGAKNGLQAAQNAMCLGWRLTDDDVAALNAHSIVGTTDPSWQHG</sequence>
<dbReference type="Proteomes" id="UP000290189">
    <property type="component" value="Unassembled WGS sequence"/>
</dbReference>
<dbReference type="AlphaFoldDB" id="A0A0G4INM4"/>
<dbReference type="GO" id="GO:0016491">
    <property type="term" value="F:oxidoreductase activity"/>
    <property type="evidence" value="ECO:0007669"/>
    <property type="project" value="UniProtKB-KW"/>
</dbReference>
<evidence type="ECO:0000313" key="4">
    <source>
        <dbReference type="EMBL" id="SPR00678.1"/>
    </source>
</evidence>
<gene>
    <name evidence="3" type="ORF">PBRA_005388</name>
    <name evidence="4" type="ORF">PLBR_LOCUS7893</name>
</gene>
<dbReference type="InterPro" id="IPR036812">
    <property type="entry name" value="NAD(P)_OxRdtase_dom_sf"/>
</dbReference>
<evidence type="ECO:0000256" key="1">
    <source>
        <dbReference type="ARBA" id="ARBA00023002"/>
    </source>
</evidence>
<dbReference type="Gene3D" id="3.20.20.100">
    <property type="entry name" value="NADP-dependent oxidoreductase domain"/>
    <property type="match status" value="1"/>
</dbReference>
<geneLocation type="mitochondrion" evidence="4"/>
<dbReference type="InterPro" id="IPR023210">
    <property type="entry name" value="NADP_OxRdtase_dom"/>
</dbReference>